<evidence type="ECO:0000256" key="1">
    <source>
        <dbReference type="SAM" id="MobiDB-lite"/>
    </source>
</evidence>
<feature type="region of interest" description="Disordered" evidence="1">
    <location>
        <begin position="1"/>
        <end position="147"/>
    </location>
</feature>
<evidence type="ECO:0000313" key="3">
    <source>
        <dbReference type="EMBL" id="MBB3067026.1"/>
    </source>
</evidence>
<proteinExistence type="predicted"/>
<name>A0A839SZH4_9PROT</name>
<dbReference type="EMBL" id="JACHXA010000016">
    <property type="protein sequence ID" value="MBB3067026.1"/>
    <property type="molecule type" value="Genomic_DNA"/>
</dbReference>
<sequence length="321" mass="34236">MMAALEEEERIRATSLPSAPKAGEAAPGDKEKGPHPEDGQQEARRGEAPIGTRQSPVSKGEAQDTPATEALLEGADRARQAGPTDGIQIASADTGIQSDAAAPLGQQAQSARSEPARNLQVAQAPSRHGKSPAKQNQPIILPEPTADGPVVTRDLERILQFDPNGHGELSTSIRSPIDTMTAKNTAEEAILTTEKLAKSGRISGSHNGGADAFRHALWHYKLTKSSGYEASKEFGDAHERDIQGGIRAGIANLGRNPRFTPLNGAELVTPGERLMDLYNNEVGRQLALDPRNLSKPDEDVILDALSNNKLRDKPFKVVGPK</sequence>
<dbReference type="Pfam" id="PF22322">
    <property type="entry name" value="DUF6973"/>
    <property type="match status" value="1"/>
</dbReference>
<dbReference type="RefSeq" id="WP_183417847.1">
    <property type="nucleotide sequence ID" value="NZ_JACHXA010000016.1"/>
</dbReference>
<comment type="caution">
    <text evidence="3">The sequence shown here is derived from an EMBL/GenBank/DDBJ whole genome shotgun (WGS) entry which is preliminary data.</text>
</comment>
<feature type="domain" description="DUF6973" evidence="2">
    <location>
        <begin position="172"/>
        <end position="304"/>
    </location>
</feature>
<feature type="compositionally biased region" description="Basic and acidic residues" evidence="1">
    <location>
        <begin position="27"/>
        <end position="47"/>
    </location>
</feature>
<dbReference type="Proteomes" id="UP000581135">
    <property type="component" value="Unassembled WGS sequence"/>
</dbReference>
<reference evidence="3 4" key="1">
    <citation type="submission" date="2020-08" db="EMBL/GenBank/DDBJ databases">
        <title>Genomic Encyclopedia of Type Strains, Phase III (KMG-III): the genomes of soil and plant-associated and newly described type strains.</title>
        <authorList>
            <person name="Whitman W."/>
        </authorList>
    </citation>
    <scope>NUCLEOTIDE SEQUENCE [LARGE SCALE GENOMIC DNA]</scope>
    <source>
        <strain evidence="3 4">CECT 8803</strain>
    </source>
</reference>
<protein>
    <recommendedName>
        <fullName evidence="2">DUF6973 domain-containing protein</fullName>
    </recommendedName>
</protein>
<accession>A0A839SZH4</accession>
<evidence type="ECO:0000259" key="2">
    <source>
        <dbReference type="Pfam" id="PF22322"/>
    </source>
</evidence>
<gene>
    <name evidence="3" type="ORF">FHR98_003349</name>
</gene>
<dbReference type="AlphaFoldDB" id="A0A839SZH4"/>
<evidence type="ECO:0000313" key="4">
    <source>
        <dbReference type="Proteomes" id="UP000581135"/>
    </source>
</evidence>
<dbReference type="InterPro" id="IPR054246">
    <property type="entry name" value="DUF6973"/>
</dbReference>
<organism evidence="3 4">
    <name type="scientific">Limibacillus halophilus</name>
    <dbReference type="NCBI Taxonomy" id="1579333"/>
    <lineage>
        <taxon>Bacteria</taxon>
        <taxon>Pseudomonadati</taxon>
        <taxon>Pseudomonadota</taxon>
        <taxon>Alphaproteobacteria</taxon>
        <taxon>Rhodospirillales</taxon>
        <taxon>Rhodovibrionaceae</taxon>
        <taxon>Limibacillus</taxon>
    </lineage>
</organism>
<keyword evidence="4" id="KW-1185">Reference proteome</keyword>